<dbReference type="PANTHER" id="PTHR44196">
    <property type="entry name" value="DEHYDROGENASE/REDUCTASE SDR FAMILY MEMBER 7B"/>
    <property type="match status" value="1"/>
</dbReference>
<dbReference type="PRINTS" id="PR00081">
    <property type="entry name" value="GDHRDH"/>
</dbReference>
<proteinExistence type="inferred from homology"/>
<dbReference type="EMBL" id="JAUYVI010000001">
    <property type="protein sequence ID" value="MDQ7246261.1"/>
    <property type="molecule type" value="Genomic_DNA"/>
</dbReference>
<reference evidence="6" key="1">
    <citation type="submission" date="2023-08" db="EMBL/GenBank/DDBJ databases">
        <title>Rhodospirillaceae gen. nov., a novel taxon isolated from the Yangtze River Yuezi River estuary sludge.</title>
        <authorList>
            <person name="Ruan L."/>
        </authorList>
    </citation>
    <scope>NUCLEOTIDE SEQUENCE [LARGE SCALE GENOMIC DNA]</scope>
    <source>
        <strain evidence="6">R-7</strain>
    </source>
</reference>
<dbReference type="PANTHER" id="PTHR44196:SF1">
    <property type="entry name" value="DEHYDROGENASE_REDUCTASE SDR FAMILY MEMBER 7B"/>
    <property type="match status" value="1"/>
</dbReference>
<accession>A0ABU0YEX0</accession>
<dbReference type="RefSeq" id="WP_379953639.1">
    <property type="nucleotide sequence ID" value="NZ_JAUYVI010000001.1"/>
</dbReference>
<protein>
    <submittedName>
        <fullName evidence="5">SDR family oxidoreductase</fullName>
    </submittedName>
</protein>
<dbReference type="InterPro" id="IPR036291">
    <property type="entry name" value="NAD(P)-bd_dom_sf"/>
</dbReference>
<organism evidence="5 6">
    <name type="scientific">Dongia sedimenti</name>
    <dbReference type="NCBI Taxonomy" id="3064282"/>
    <lineage>
        <taxon>Bacteria</taxon>
        <taxon>Pseudomonadati</taxon>
        <taxon>Pseudomonadota</taxon>
        <taxon>Alphaproteobacteria</taxon>
        <taxon>Rhodospirillales</taxon>
        <taxon>Dongiaceae</taxon>
        <taxon>Dongia</taxon>
    </lineage>
</organism>
<dbReference type="Gene3D" id="3.40.50.720">
    <property type="entry name" value="NAD(P)-binding Rossmann-like Domain"/>
    <property type="match status" value="1"/>
</dbReference>
<dbReference type="Pfam" id="PF00106">
    <property type="entry name" value="adh_short"/>
    <property type="match status" value="1"/>
</dbReference>
<dbReference type="SUPFAM" id="SSF51735">
    <property type="entry name" value="NAD(P)-binding Rossmann-fold domains"/>
    <property type="match status" value="1"/>
</dbReference>
<dbReference type="Proteomes" id="UP001230156">
    <property type="component" value="Unassembled WGS sequence"/>
</dbReference>
<gene>
    <name evidence="5" type="ORF">Q8A70_01225</name>
</gene>
<dbReference type="PROSITE" id="PS00061">
    <property type="entry name" value="ADH_SHORT"/>
    <property type="match status" value="1"/>
</dbReference>
<dbReference type="InterPro" id="IPR020904">
    <property type="entry name" value="Sc_DH/Rdtase_CS"/>
</dbReference>
<dbReference type="InterPro" id="IPR057326">
    <property type="entry name" value="KR_dom"/>
</dbReference>
<keyword evidence="6" id="KW-1185">Reference proteome</keyword>
<evidence type="ECO:0000259" key="4">
    <source>
        <dbReference type="SMART" id="SM00822"/>
    </source>
</evidence>
<comment type="caution">
    <text evidence="5">The sequence shown here is derived from an EMBL/GenBank/DDBJ whole genome shotgun (WGS) entry which is preliminary data.</text>
</comment>
<evidence type="ECO:0000313" key="6">
    <source>
        <dbReference type="Proteomes" id="UP001230156"/>
    </source>
</evidence>
<comment type="similarity">
    <text evidence="1 3">Belongs to the short-chain dehydrogenases/reductases (SDR) family.</text>
</comment>
<keyword evidence="2" id="KW-0560">Oxidoreductase</keyword>
<name>A0ABU0YEX0_9PROT</name>
<sequence>MTATHRHILLTGASGGIGAATAAALADKNTRLTLVARNPERLRQLADRLAPRCAGVVTIAADLGASGTAARVIEEATAAQGGIDVLVNCAGVNDFGRFAQAAPERIEALILTNLLAPIQLCRAALPGMLARGRGRIVNVGSVMGGVGFAGFGVYCATKFGLRGFSEALRRELKGSGVSVATVAPRYTRTALNTAAMDRMARAVRMNTDGPETAAGAIVTAVNGVKPEHTIGAMERLLVRVNGLLPGAVDTALATLNRRMLDHADAAGEIVERRA</sequence>
<evidence type="ECO:0000256" key="3">
    <source>
        <dbReference type="RuleBase" id="RU000363"/>
    </source>
</evidence>
<feature type="domain" description="Ketoreductase" evidence="4">
    <location>
        <begin position="6"/>
        <end position="189"/>
    </location>
</feature>
<dbReference type="NCBIfam" id="NF006565">
    <property type="entry name" value="PRK09072.1"/>
    <property type="match status" value="1"/>
</dbReference>
<dbReference type="CDD" id="cd05233">
    <property type="entry name" value="SDR_c"/>
    <property type="match status" value="1"/>
</dbReference>
<evidence type="ECO:0000313" key="5">
    <source>
        <dbReference type="EMBL" id="MDQ7246261.1"/>
    </source>
</evidence>
<dbReference type="PRINTS" id="PR00080">
    <property type="entry name" value="SDRFAMILY"/>
</dbReference>
<dbReference type="InterPro" id="IPR002347">
    <property type="entry name" value="SDR_fam"/>
</dbReference>
<evidence type="ECO:0000256" key="1">
    <source>
        <dbReference type="ARBA" id="ARBA00006484"/>
    </source>
</evidence>
<evidence type="ECO:0000256" key="2">
    <source>
        <dbReference type="ARBA" id="ARBA00023002"/>
    </source>
</evidence>
<dbReference type="SMART" id="SM00822">
    <property type="entry name" value="PKS_KR"/>
    <property type="match status" value="1"/>
</dbReference>